<keyword evidence="2" id="KW-0813">Transport</keyword>
<evidence type="ECO:0000256" key="2">
    <source>
        <dbReference type="ARBA" id="ARBA00022448"/>
    </source>
</evidence>
<dbReference type="EMBL" id="VLKU01000007">
    <property type="protein sequence ID" value="TWI33306.1"/>
    <property type="molecule type" value="Genomic_DNA"/>
</dbReference>
<dbReference type="InterPro" id="IPR037185">
    <property type="entry name" value="EmrE-like"/>
</dbReference>
<evidence type="ECO:0000256" key="1">
    <source>
        <dbReference type="ARBA" id="ARBA00004651"/>
    </source>
</evidence>
<evidence type="ECO:0000256" key="8">
    <source>
        <dbReference type="RuleBase" id="RU003942"/>
    </source>
</evidence>
<dbReference type="PANTHER" id="PTHR30561">
    <property type="entry name" value="SMR FAMILY PROTON-DEPENDENT DRUG EFFLUX TRANSPORTER SUGE"/>
    <property type="match status" value="1"/>
</dbReference>
<sequence length="114" mass="12386">MNGMVMTYVTLVVAIVAEVIGTTYLQRSEQFTRLVPTALMALFYLLAFYFLSHALRYLPMGIAYAIWSGLGIVLISAVGYFLLGQRLDTPALLGLGLIIAGVAIINIFSKSVGH</sequence>
<organism evidence="10 11">
    <name type="scientific">Paracoccus sulfuroxidans</name>
    <dbReference type="NCBI Taxonomy" id="384678"/>
    <lineage>
        <taxon>Bacteria</taxon>
        <taxon>Pseudomonadati</taxon>
        <taxon>Pseudomonadota</taxon>
        <taxon>Alphaproteobacteria</taxon>
        <taxon>Rhodobacterales</taxon>
        <taxon>Paracoccaceae</taxon>
        <taxon>Paracoccus</taxon>
    </lineage>
</organism>
<evidence type="ECO:0000256" key="3">
    <source>
        <dbReference type="ARBA" id="ARBA00022475"/>
    </source>
</evidence>
<comment type="similarity">
    <text evidence="7 8">Belongs to the drug/metabolite transporter (DMT) superfamily. Small multidrug resistance (SMR) (TC 2.A.7.1) family.</text>
</comment>
<evidence type="ECO:0000313" key="11">
    <source>
        <dbReference type="Proteomes" id="UP000316225"/>
    </source>
</evidence>
<accession>A0A562NNI4</accession>
<feature type="transmembrane region" description="Helical" evidence="9">
    <location>
        <begin position="90"/>
        <end position="109"/>
    </location>
</feature>
<dbReference type="Gene3D" id="1.10.3730.20">
    <property type="match status" value="1"/>
</dbReference>
<protein>
    <submittedName>
        <fullName evidence="10">Small multidrug resistance pump</fullName>
    </submittedName>
</protein>
<evidence type="ECO:0000256" key="9">
    <source>
        <dbReference type="SAM" id="Phobius"/>
    </source>
</evidence>
<reference evidence="10 11" key="1">
    <citation type="journal article" date="2015" name="Stand. Genomic Sci.">
        <title>Genomic Encyclopedia of Bacterial and Archaeal Type Strains, Phase III: the genomes of soil and plant-associated and newly described type strains.</title>
        <authorList>
            <person name="Whitman W.B."/>
            <person name="Woyke T."/>
            <person name="Klenk H.P."/>
            <person name="Zhou Y."/>
            <person name="Lilburn T.G."/>
            <person name="Beck B.J."/>
            <person name="De Vos P."/>
            <person name="Vandamme P."/>
            <person name="Eisen J.A."/>
            <person name="Garrity G."/>
            <person name="Hugenholtz P."/>
            <person name="Kyrpides N.C."/>
        </authorList>
    </citation>
    <scope>NUCLEOTIDE SEQUENCE [LARGE SCALE GENOMIC DNA]</scope>
    <source>
        <strain evidence="10 11">CGMCC 1.5364</strain>
    </source>
</reference>
<dbReference type="GO" id="GO:0015199">
    <property type="term" value="F:amino-acid betaine transmembrane transporter activity"/>
    <property type="evidence" value="ECO:0007669"/>
    <property type="project" value="TreeGrafter"/>
</dbReference>
<dbReference type="GO" id="GO:1990961">
    <property type="term" value="P:xenobiotic detoxification by transmembrane export across the plasma membrane"/>
    <property type="evidence" value="ECO:0007669"/>
    <property type="project" value="UniProtKB-ARBA"/>
</dbReference>
<evidence type="ECO:0000256" key="4">
    <source>
        <dbReference type="ARBA" id="ARBA00022692"/>
    </source>
</evidence>
<keyword evidence="5 9" id="KW-1133">Transmembrane helix</keyword>
<feature type="transmembrane region" description="Helical" evidence="9">
    <location>
        <begin position="6"/>
        <end position="25"/>
    </location>
</feature>
<dbReference type="InterPro" id="IPR000390">
    <property type="entry name" value="Small_drug/metabolite_transptr"/>
</dbReference>
<dbReference type="GO" id="GO:0015297">
    <property type="term" value="F:antiporter activity"/>
    <property type="evidence" value="ECO:0007669"/>
    <property type="project" value="TreeGrafter"/>
</dbReference>
<dbReference type="FunFam" id="1.10.3730.20:FF:000001">
    <property type="entry name" value="Quaternary ammonium compound resistance transporter SugE"/>
    <property type="match status" value="1"/>
</dbReference>
<dbReference type="GO" id="GO:0005886">
    <property type="term" value="C:plasma membrane"/>
    <property type="evidence" value="ECO:0007669"/>
    <property type="project" value="UniProtKB-SubCell"/>
</dbReference>
<keyword evidence="6 9" id="KW-0472">Membrane</keyword>
<dbReference type="GO" id="GO:0031460">
    <property type="term" value="P:glycine betaine transport"/>
    <property type="evidence" value="ECO:0007669"/>
    <property type="project" value="TreeGrafter"/>
</dbReference>
<comment type="subcellular location">
    <subcellularLocation>
        <location evidence="1 8">Cell membrane</location>
        <topology evidence="1 8">Multi-pass membrane protein</topology>
    </subcellularLocation>
</comment>
<evidence type="ECO:0000256" key="6">
    <source>
        <dbReference type="ARBA" id="ARBA00023136"/>
    </source>
</evidence>
<keyword evidence="3" id="KW-1003">Cell membrane</keyword>
<dbReference type="PANTHER" id="PTHR30561:SF1">
    <property type="entry name" value="MULTIDRUG TRANSPORTER EMRE"/>
    <property type="match status" value="1"/>
</dbReference>
<dbReference type="AlphaFoldDB" id="A0A562NNI4"/>
<proteinExistence type="inferred from homology"/>
<name>A0A562NNI4_9RHOB</name>
<dbReference type="GO" id="GO:0015220">
    <property type="term" value="F:choline transmembrane transporter activity"/>
    <property type="evidence" value="ECO:0007669"/>
    <property type="project" value="TreeGrafter"/>
</dbReference>
<keyword evidence="4 8" id="KW-0812">Transmembrane</keyword>
<keyword evidence="11" id="KW-1185">Reference proteome</keyword>
<dbReference type="SUPFAM" id="SSF103481">
    <property type="entry name" value="Multidrug resistance efflux transporter EmrE"/>
    <property type="match status" value="1"/>
</dbReference>
<dbReference type="OrthoDB" id="9808638at2"/>
<dbReference type="Pfam" id="PF00893">
    <property type="entry name" value="Multi_Drug_Res"/>
    <property type="match status" value="1"/>
</dbReference>
<feature type="transmembrane region" description="Helical" evidence="9">
    <location>
        <begin position="37"/>
        <end position="55"/>
    </location>
</feature>
<dbReference type="Proteomes" id="UP000316225">
    <property type="component" value="Unassembled WGS sequence"/>
</dbReference>
<gene>
    <name evidence="10" type="ORF">IQ24_02447</name>
</gene>
<dbReference type="InterPro" id="IPR045324">
    <property type="entry name" value="Small_multidrug_res"/>
</dbReference>
<evidence type="ECO:0000313" key="10">
    <source>
        <dbReference type="EMBL" id="TWI33306.1"/>
    </source>
</evidence>
<comment type="caution">
    <text evidence="10">The sequence shown here is derived from an EMBL/GenBank/DDBJ whole genome shotgun (WGS) entry which is preliminary data.</text>
</comment>
<evidence type="ECO:0000256" key="5">
    <source>
        <dbReference type="ARBA" id="ARBA00022989"/>
    </source>
</evidence>
<evidence type="ECO:0000256" key="7">
    <source>
        <dbReference type="ARBA" id="ARBA00038032"/>
    </source>
</evidence>
<feature type="transmembrane region" description="Helical" evidence="9">
    <location>
        <begin position="61"/>
        <end position="83"/>
    </location>
</feature>